<evidence type="ECO:0000259" key="3">
    <source>
        <dbReference type="Pfam" id="PF26130"/>
    </source>
</evidence>
<dbReference type="EMBL" id="SDMP01000007">
    <property type="protein sequence ID" value="RYR48646.1"/>
    <property type="molecule type" value="Genomic_DNA"/>
</dbReference>
<evidence type="ECO:0000259" key="2">
    <source>
        <dbReference type="Pfam" id="PF03108"/>
    </source>
</evidence>
<dbReference type="Proteomes" id="UP000289738">
    <property type="component" value="Chromosome A07"/>
</dbReference>
<evidence type="ECO:0000256" key="1">
    <source>
        <dbReference type="SAM" id="MobiDB-lite"/>
    </source>
</evidence>
<feature type="domain" description="PB1-like" evidence="3">
    <location>
        <begin position="4"/>
        <end position="83"/>
    </location>
</feature>
<accession>A0A445CCG8</accession>
<organism evidence="4 5">
    <name type="scientific">Arachis hypogaea</name>
    <name type="common">Peanut</name>
    <dbReference type="NCBI Taxonomy" id="3818"/>
    <lineage>
        <taxon>Eukaryota</taxon>
        <taxon>Viridiplantae</taxon>
        <taxon>Streptophyta</taxon>
        <taxon>Embryophyta</taxon>
        <taxon>Tracheophyta</taxon>
        <taxon>Spermatophyta</taxon>
        <taxon>Magnoliopsida</taxon>
        <taxon>eudicotyledons</taxon>
        <taxon>Gunneridae</taxon>
        <taxon>Pentapetalae</taxon>
        <taxon>rosids</taxon>
        <taxon>fabids</taxon>
        <taxon>Fabales</taxon>
        <taxon>Fabaceae</taxon>
        <taxon>Papilionoideae</taxon>
        <taxon>50 kb inversion clade</taxon>
        <taxon>dalbergioids sensu lato</taxon>
        <taxon>Dalbergieae</taxon>
        <taxon>Pterocarpus clade</taxon>
        <taxon>Arachis</taxon>
    </lineage>
</organism>
<feature type="region of interest" description="Disordered" evidence="1">
    <location>
        <begin position="213"/>
        <end position="292"/>
    </location>
</feature>
<keyword evidence="5" id="KW-1185">Reference proteome</keyword>
<feature type="compositionally biased region" description="Basic and acidic residues" evidence="1">
    <location>
        <begin position="234"/>
        <end position="249"/>
    </location>
</feature>
<gene>
    <name evidence="4" type="ORF">Ahy_A07g034699</name>
</gene>
<dbReference type="Pfam" id="PF26130">
    <property type="entry name" value="PB1-like"/>
    <property type="match status" value="1"/>
</dbReference>
<dbReference type="AlphaFoldDB" id="A0A445CCG8"/>
<reference evidence="4 5" key="1">
    <citation type="submission" date="2019-01" db="EMBL/GenBank/DDBJ databases">
        <title>Sequencing of cultivated peanut Arachis hypogaea provides insights into genome evolution and oil improvement.</title>
        <authorList>
            <person name="Chen X."/>
        </authorList>
    </citation>
    <scope>NUCLEOTIDE SEQUENCE [LARGE SCALE GENOMIC DNA]</scope>
    <source>
        <strain evidence="5">cv. Fuhuasheng</strain>
        <tissue evidence="4">Leaves</tissue>
    </source>
</reference>
<proteinExistence type="predicted"/>
<name>A0A445CCG8_ARAHY</name>
<evidence type="ECO:0000313" key="5">
    <source>
        <dbReference type="Proteomes" id="UP000289738"/>
    </source>
</evidence>
<feature type="domain" description="Transposase MuDR plant" evidence="2">
    <location>
        <begin position="343"/>
        <end position="405"/>
    </location>
</feature>
<evidence type="ECO:0000313" key="4">
    <source>
        <dbReference type="EMBL" id="RYR48646.1"/>
    </source>
</evidence>
<protein>
    <submittedName>
        <fullName evidence="4">Uncharacterized protein</fullName>
    </submittedName>
</protein>
<dbReference type="InterPro" id="IPR058594">
    <property type="entry name" value="PB1-like_dom_pln"/>
</dbReference>
<comment type="caution">
    <text evidence="4">The sequence shown here is derived from an EMBL/GenBank/DDBJ whole genome shotgun (WGS) entry which is preliminary data.</text>
</comment>
<dbReference type="Pfam" id="PF03108">
    <property type="entry name" value="DBD_Tnp_Mut"/>
    <property type="match status" value="1"/>
</dbReference>
<feature type="compositionally biased region" description="Basic residues" evidence="1">
    <location>
        <begin position="268"/>
        <end position="281"/>
    </location>
</feature>
<sequence>MDAEVLDIMFHHGENFERGKDGRWTYTPDNKHCLGDQNVDRLDVFYLRNYFKELGYETMKEVWWQVPGMSLEVGLRRLDSDNERGGYGAVVVVVAEGAAVVEGRGEEKEKKEREGRRGWCRGRGWVVEGGAAVGGGWGGGGEPEIVEGQDVVVHVDDQVRDLGEQAKLNSSMVKGPPVKPTTEKVPLMSLSMPKPKTVPKPKPRTRRYYLRSLGKGFSKSKGNAGDHVVLSSESDSHDSYESAKDKAYKPQEPNDSSDESGIGYTVPSHKKKFNKPNPRKKVQAESGKKKGRPRSVLMMMDLWKTFLMKMWTSDLWGEGERGITMTLLIRGQNRMGARFGELHLEVGMKFNTKWEFKEAVREFTIQEGRRMRFRKNDGKRVRAVWKVKDYKWVVYASRDHEDSCWQVKTFFNDHTCPREDRNMAANRN</sequence>
<dbReference type="InterPro" id="IPR004332">
    <property type="entry name" value="Transposase_MuDR"/>
</dbReference>